<keyword evidence="14" id="KW-1185">Reference proteome</keyword>
<dbReference type="SMART" id="SM00042">
    <property type="entry name" value="CUB"/>
    <property type="match status" value="3"/>
</dbReference>
<dbReference type="Gene3D" id="3.90.228.10">
    <property type="match status" value="1"/>
</dbReference>
<comment type="caution">
    <text evidence="13">The sequence shown here is derived from an EMBL/GenBank/DDBJ whole genome shotgun (WGS) entry which is preliminary data.</text>
</comment>
<dbReference type="EMBL" id="CAKKNE010000001">
    <property type="protein sequence ID" value="CAH0366247.1"/>
    <property type="molecule type" value="Genomic_DNA"/>
</dbReference>
<keyword evidence="4 7" id="KW-0520">NAD</keyword>
<keyword evidence="2 7" id="KW-0328">Glycosyltransferase</keyword>
<reference evidence="13" key="1">
    <citation type="submission" date="2021-11" db="EMBL/GenBank/DDBJ databases">
        <authorList>
            <consortium name="Genoscope - CEA"/>
            <person name="William W."/>
        </authorList>
    </citation>
    <scope>NUCLEOTIDE SEQUENCE</scope>
</reference>
<dbReference type="InterPro" id="IPR052056">
    <property type="entry name" value="Mono-ARTD/PARP"/>
</dbReference>
<feature type="domain" description="PARP catalytic" evidence="12">
    <location>
        <begin position="1130"/>
        <end position="1354"/>
    </location>
</feature>
<dbReference type="InterPro" id="IPR035914">
    <property type="entry name" value="Sperma_CUB_dom_sf"/>
</dbReference>
<evidence type="ECO:0000256" key="3">
    <source>
        <dbReference type="ARBA" id="ARBA00022679"/>
    </source>
</evidence>
<dbReference type="PANTHER" id="PTHR14453:SF67">
    <property type="entry name" value="POLY [ADP-RIBOSE] POLYMERASE"/>
    <property type="match status" value="1"/>
</dbReference>
<evidence type="ECO:0000256" key="6">
    <source>
        <dbReference type="ARBA" id="ARBA00023242"/>
    </source>
</evidence>
<evidence type="ECO:0000256" key="8">
    <source>
        <dbReference type="SAM" id="Phobius"/>
    </source>
</evidence>
<accession>A0A8J2WS60</accession>
<dbReference type="Gene3D" id="3.30.720.50">
    <property type="match status" value="1"/>
</dbReference>
<keyword evidence="5" id="KW-1015">Disulfide bond</keyword>
<feature type="domain" description="CUB" evidence="10">
    <location>
        <begin position="548"/>
        <end position="674"/>
    </location>
</feature>
<evidence type="ECO:0000256" key="2">
    <source>
        <dbReference type="ARBA" id="ARBA00022676"/>
    </source>
</evidence>
<dbReference type="GO" id="GO:0003950">
    <property type="term" value="F:NAD+ poly-ADP-ribosyltransferase activity"/>
    <property type="evidence" value="ECO:0007669"/>
    <property type="project" value="UniProtKB-UniRule"/>
</dbReference>
<proteinExistence type="predicted"/>
<dbReference type="GO" id="GO:0003714">
    <property type="term" value="F:transcription corepressor activity"/>
    <property type="evidence" value="ECO:0007669"/>
    <property type="project" value="TreeGrafter"/>
</dbReference>
<evidence type="ECO:0000259" key="12">
    <source>
        <dbReference type="PROSITE" id="PS51059"/>
    </source>
</evidence>
<gene>
    <name evidence="13" type="ORF">PECAL_1P27270</name>
</gene>
<dbReference type="PROSITE" id="PS50918">
    <property type="entry name" value="WWE"/>
    <property type="match status" value="1"/>
</dbReference>
<feature type="chain" id="PRO_5035327474" description="Poly [ADP-ribose] polymerase" evidence="9">
    <location>
        <begin position="18"/>
        <end position="1364"/>
    </location>
</feature>
<dbReference type="PROSITE" id="PS51059">
    <property type="entry name" value="PARP_CATALYTIC"/>
    <property type="match status" value="1"/>
</dbReference>
<dbReference type="SUPFAM" id="SSF117839">
    <property type="entry name" value="WWE domain"/>
    <property type="match status" value="1"/>
</dbReference>
<evidence type="ECO:0000259" key="11">
    <source>
        <dbReference type="PROSITE" id="PS50918"/>
    </source>
</evidence>
<keyword evidence="6" id="KW-0539">Nucleus</keyword>
<dbReference type="CDD" id="cd01439">
    <property type="entry name" value="TCCD_inducible_PARP_like"/>
    <property type="match status" value="1"/>
</dbReference>
<dbReference type="SUPFAM" id="SSF56399">
    <property type="entry name" value="ADP-ribosylation"/>
    <property type="match status" value="1"/>
</dbReference>
<dbReference type="InterPro" id="IPR004170">
    <property type="entry name" value="WWE_dom"/>
</dbReference>
<dbReference type="CDD" id="cd00041">
    <property type="entry name" value="CUB"/>
    <property type="match status" value="1"/>
</dbReference>
<sequence>MAMRALLVSLLPGLAAAQTCTKRIRVGTFGDSNPEALAIMTDWLNDCWTSPTTTSSTVCAECWTFYRQSSGIYSIQKLDSGDLDMALLGSTPYAASAARRGALQAVAMAHIKGSAEALITREQFTEPKQLSNETWKATIAVPKTSTTHYVALAVIANAGMDLTDVNLVFMSPDEIKAAWDDGTIDGACIWGTTMQYMEANGGRAMVDATTVAQWEYVTGNVLAASNEFIASHPSLVKKLVTAFEQTRYDYTQSAAATKLDTGNWGTSGDYNEIVTEFSYLQEYLGSASISNDDRDATKKAVEKFEYLSVDDQLPDSNGKYAEEYYDLPKMTQNSAYFFYEQKVLAEDPSAKICGTCGDPAPYYDGNYYKTALQELSDSDYQTLLAADTAGPIVDGEFDLGKTASVQEKDGSTCTGGTLSAGQTIYDGSGSTAAYAPDQNCEWKFTSSTYVTIDITKLMSETPDDGLEFYNKDGDLLAAFTGRWDASDLPEIRSKDEVTVKWTTNSYDENAIGVLEDVGFEATSSSIGSAPNTNCAAGTSGASCEYAYCLGVVTKQASGTQQSIKATTEDKYAPNSRCGWRIETTSYVELEFTQLAIENGFDFVKIYAGGTAPTGFSLTDPATEPKLLYAATGSTPPSPLLFEGDVFVTFESDGLGNTAVGATDNGGFELKYRSLPTSSTIKDNCDGDWTPPIKNCALDHCTGTQKRDGVHGHGSFSSSSGKSAADATDYPAMTTCRWEFEVSPGFTGLSFKALVWDVEASGALTSTTDAVKIYNNDEDGTLVGTLKGGDDPAEWEFEYTATSGKFVAVFESDLNNPVPKKGFDLMYAGMYGTSAGMLGGFCSGDWPCVEGECDGGTCKTPSKKGSNEVPGYVIAMIVVMCVLLLGLAVFLYFYRKKMKVKSCQEELQNFRDSVVGMRAVVKAAAPGGGGGGGGRAGPPAAPARWYWEESPARLAAHPVVKPPYWIPYDDAASARLEKAFVARQGKIQLTAAYEADVERMLQTNLRTGFSRKMLRDAPPVVPVARPASRDVEQGADRPSDIDADEPCMVLHVGSIVQIAREHDDGKWAFGSLMMPAAGAPTDTPPVGWSRDQGWFEMENTEVPSADQLAELQKALGGSGGASALDPPAYWDEVKDPLMAELFRLDPRDAKTRDEYNRVLNAFMLTLNRSNFRIYSIDRVQNVSLWQSYSVKKSQICAREEDESKALRKYVRCWLFHGCPGDIVPKILQQGFNRSFCGKNATFYGKGVYFARDAKYSTYPLYCRPDPQGVQSIFLVRAVVGQYCKGVKDALTPDIRDNAKNLLFDSTVDTEPGKEPSIYVTYHDAQAYPEYLIKFSQTNVPKAHPSAGEAPHRMYRHNILEAEGIE</sequence>
<dbReference type="OrthoDB" id="6133115at2759"/>
<dbReference type="Pfam" id="PF00644">
    <property type="entry name" value="PARP"/>
    <property type="match status" value="1"/>
</dbReference>
<dbReference type="Gene3D" id="2.60.120.290">
    <property type="entry name" value="Spermadhesin, CUB domain"/>
    <property type="match status" value="2"/>
</dbReference>
<evidence type="ECO:0000259" key="10">
    <source>
        <dbReference type="PROSITE" id="PS01180"/>
    </source>
</evidence>
<feature type="domain" description="CUB" evidence="10">
    <location>
        <begin position="700"/>
        <end position="829"/>
    </location>
</feature>
<dbReference type="GO" id="GO:0005737">
    <property type="term" value="C:cytoplasm"/>
    <property type="evidence" value="ECO:0007669"/>
    <property type="project" value="TreeGrafter"/>
</dbReference>
<dbReference type="PROSITE" id="PS01180">
    <property type="entry name" value="CUB"/>
    <property type="match status" value="2"/>
</dbReference>
<dbReference type="SUPFAM" id="SSF53850">
    <property type="entry name" value="Periplasmic binding protein-like II"/>
    <property type="match status" value="1"/>
</dbReference>
<keyword evidence="8" id="KW-0812">Transmembrane</keyword>
<evidence type="ECO:0000313" key="13">
    <source>
        <dbReference type="EMBL" id="CAH0366247.1"/>
    </source>
</evidence>
<evidence type="ECO:0000256" key="4">
    <source>
        <dbReference type="ARBA" id="ARBA00023027"/>
    </source>
</evidence>
<name>A0A8J2WS60_9STRA</name>
<dbReference type="PANTHER" id="PTHR14453">
    <property type="entry name" value="PARP/ZINC FINGER CCCH TYPE DOMAIN CONTAINING PROTEIN"/>
    <property type="match status" value="1"/>
</dbReference>
<dbReference type="InterPro" id="IPR000859">
    <property type="entry name" value="CUB_dom"/>
</dbReference>
<dbReference type="SUPFAM" id="SSF49854">
    <property type="entry name" value="Spermadhesin, CUB domain"/>
    <property type="match status" value="2"/>
</dbReference>
<dbReference type="Gene3D" id="3.40.190.10">
    <property type="entry name" value="Periplasmic binding protein-like II"/>
    <property type="match status" value="1"/>
</dbReference>
<dbReference type="InterPro" id="IPR037197">
    <property type="entry name" value="WWE_dom_sf"/>
</dbReference>
<evidence type="ECO:0000256" key="7">
    <source>
        <dbReference type="RuleBase" id="RU362114"/>
    </source>
</evidence>
<evidence type="ECO:0000256" key="5">
    <source>
        <dbReference type="ARBA" id="ARBA00023157"/>
    </source>
</evidence>
<dbReference type="Pfam" id="PF09084">
    <property type="entry name" value="NMT1"/>
    <property type="match status" value="1"/>
</dbReference>
<feature type="signal peptide" evidence="9">
    <location>
        <begin position="1"/>
        <end position="17"/>
    </location>
</feature>
<dbReference type="EC" id="2.4.2.-" evidence="7"/>
<protein>
    <recommendedName>
        <fullName evidence="7">Poly [ADP-ribose] polymerase</fullName>
        <shortName evidence="7">PARP</shortName>
        <ecNumber evidence="7">2.4.2.-</ecNumber>
    </recommendedName>
</protein>
<evidence type="ECO:0000313" key="14">
    <source>
        <dbReference type="Proteomes" id="UP000789595"/>
    </source>
</evidence>
<comment type="subcellular location">
    <subcellularLocation>
        <location evidence="1">Nucleus</location>
    </subcellularLocation>
</comment>
<keyword evidence="8" id="KW-0472">Membrane</keyword>
<dbReference type="Proteomes" id="UP000789595">
    <property type="component" value="Unassembled WGS sequence"/>
</dbReference>
<dbReference type="InterPro" id="IPR012317">
    <property type="entry name" value="Poly(ADP-ribose)pol_cat_dom"/>
</dbReference>
<evidence type="ECO:0000256" key="1">
    <source>
        <dbReference type="ARBA" id="ARBA00004123"/>
    </source>
</evidence>
<keyword evidence="9" id="KW-0732">Signal</keyword>
<dbReference type="InterPro" id="IPR015168">
    <property type="entry name" value="SsuA/THI5"/>
</dbReference>
<dbReference type="GO" id="GO:0005634">
    <property type="term" value="C:nucleus"/>
    <property type="evidence" value="ECO:0007669"/>
    <property type="project" value="UniProtKB-SubCell"/>
</dbReference>
<feature type="transmembrane region" description="Helical" evidence="8">
    <location>
        <begin position="871"/>
        <end position="893"/>
    </location>
</feature>
<keyword evidence="8" id="KW-1133">Transmembrane helix</keyword>
<feature type="domain" description="WWE" evidence="11">
    <location>
        <begin position="930"/>
        <end position="1014"/>
    </location>
</feature>
<organism evidence="13 14">
    <name type="scientific">Pelagomonas calceolata</name>
    <dbReference type="NCBI Taxonomy" id="35677"/>
    <lineage>
        <taxon>Eukaryota</taxon>
        <taxon>Sar</taxon>
        <taxon>Stramenopiles</taxon>
        <taxon>Ochrophyta</taxon>
        <taxon>Pelagophyceae</taxon>
        <taxon>Pelagomonadales</taxon>
        <taxon>Pelagomonadaceae</taxon>
        <taxon>Pelagomonas</taxon>
    </lineage>
</organism>
<dbReference type="GO" id="GO:0010629">
    <property type="term" value="P:negative regulation of gene expression"/>
    <property type="evidence" value="ECO:0007669"/>
    <property type="project" value="TreeGrafter"/>
</dbReference>
<keyword evidence="3 7" id="KW-0808">Transferase</keyword>
<evidence type="ECO:0000256" key="9">
    <source>
        <dbReference type="SAM" id="SignalP"/>
    </source>
</evidence>
<dbReference type="Pfam" id="PF02825">
    <property type="entry name" value="WWE"/>
    <property type="match status" value="1"/>
</dbReference>